<protein>
    <submittedName>
        <fullName evidence="2">Nucleic-acid-binding protein from mobile element jockey</fullName>
    </submittedName>
</protein>
<dbReference type="EMBL" id="GAKP01020390">
    <property type="protein sequence ID" value="JAC38562.1"/>
    <property type="molecule type" value="Transcribed_RNA"/>
</dbReference>
<proteinExistence type="predicted"/>
<feature type="region of interest" description="Disordered" evidence="1">
    <location>
        <begin position="210"/>
        <end position="236"/>
    </location>
</feature>
<gene>
    <name evidence="2" type="primary">GAGJ</name>
</gene>
<feature type="compositionally biased region" description="Basic residues" evidence="1">
    <location>
        <begin position="217"/>
        <end position="227"/>
    </location>
</feature>
<name>A0A034V8W0_BACDO</name>
<evidence type="ECO:0000256" key="1">
    <source>
        <dbReference type="SAM" id="MobiDB-lite"/>
    </source>
</evidence>
<evidence type="ECO:0000313" key="2">
    <source>
        <dbReference type="EMBL" id="JAC38562.1"/>
    </source>
</evidence>
<reference evidence="2" key="1">
    <citation type="journal article" date="2014" name="BMC Genomics">
        <title>Characterizing the developmental transcriptome of the oriental fruit fly, Bactrocera dorsalis (Diptera: Tephritidae) through comparative genomic analysis with Drosophila melanogaster utilizing modENCODE datasets.</title>
        <authorList>
            <person name="Geib S.M."/>
            <person name="Calla B."/>
            <person name="Hall B."/>
            <person name="Hou S."/>
            <person name="Manoukis N.C."/>
        </authorList>
    </citation>
    <scope>NUCLEOTIDE SEQUENCE</scope>
    <source>
        <strain evidence="2">Punador</strain>
    </source>
</reference>
<accession>A0A034V8W0</accession>
<organism evidence="2">
    <name type="scientific">Bactrocera dorsalis</name>
    <name type="common">Oriental fruit fly</name>
    <name type="synonym">Dacus dorsalis</name>
    <dbReference type="NCBI Taxonomy" id="27457"/>
    <lineage>
        <taxon>Eukaryota</taxon>
        <taxon>Metazoa</taxon>
        <taxon>Ecdysozoa</taxon>
        <taxon>Arthropoda</taxon>
        <taxon>Hexapoda</taxon>
        <taxon>Insecta</taxon>
        <taxon>Pterygota</taxon>
        <taxon>Neoptera</taxon>
        <taxon>Endopterygota</taxon>
        <taxon>Diptera</taxon>
        <taxon>Brachycera</taxon>
        <taxon>Muscomorpha</taxon>
        <taxon>Tephritoidea</taxon>
        <taxon>Tephritidae</taxon>
        <taxon>Bactrocera</taxon>
        <taxon>Bactrocera</taxon>
    </lineage>
</organism>
<sequence length="236" mass="27509">MFGIIFDIPADITEEELKENIISPIKILKTMRVNRTQEGMKFPTRRVKIVFDGLEVPKEVTFGYTKIKVKPFVAFAQCYRCFNNHFAQHCKQLNSICAKCGITHDNNIKCSKEQCVNCKGNHEATNKDCPARIKAYTIKRITTLENLTMKEAQTKYKNILGNRFELLNNNAILDMEFPQLQKRRKIQTYNNAAEAMKHIYAPTILVCQSRENEQTQNKRRKQRTKNHGRMETCNTR</sequence>
<dbReference type="AlphaFoldDB" id="A0A034V8W0"/>